<dbReference type="Proteomes" id="UP000004162">
    <property type="component" value="Unassembled WGS sequence"/>
</dbReference>
<name>Q0YUD1_9CHLB</name>
<organism evidence="1 2">
    <name type="scientific">Chlorobium ferrooxidans DSM 13031</name>
    <dbReference type="NCBI Taxonomy" id="377431"/>
    <lineage>
        <taxon>Bacteria</taxon>
        <taxon>Pseudomonadati</taxon>
        <taxon>Chlorobiota</taxon>
        <taxon>Chlorobiia</taxon>
        <taxon>Chlorobiales</taxon>
        <taxon>Chlorobiaceae</taxon>
        <taxon>Chlorobium/Pelodictyon group</taxon>
        <taxon>Chlorobium</taxon>
    </lineage>
</organism>
<dbReference type="InterPro" id="IPR036782">
    <property type="entry name" value="NE0471-like_N"/>
</dbReference>
<protein>
    <recommendedName>
        <fullName evidence="3">DUF2442 domain-containing protein</fullName>
    </recommendedName>
</protein>
<gene>
    <name evidence="1" type="ORF">CferDRAFT_2104</name>
</gene>
<dbReference type="InterPro" id="IPR018841">
    <property type="entry name" value="DUF2442"/>
</dbReference>
<dbReference type="EMBL" id="AASE01000001">
    <property type="protein sequence ID" value="EAT60097.1"/>
    <property type="molecule type" value="Genomic_DNA"/>
</dbReference>
<evidence type="ECO:0000313" key="1">
    <source>
        <dbReference type="EMBL" id="EAT60097.1"/>
    </source>
</evidence>
<reference evidence="1 2" key="2">
    <citation type="submission" date="2006-07" db="EMBL/GenBank/DDBJ databases">
        <title>Sequencing of the draft genome and assembly of Chlorobium ferroxidans DSM 13031.</title>
        <authorList>
            <consortium name="US DOE Joint Genome Institute (JGI-PGF)"/>
            <person name="Copeland A."/>
            <person name="Lucas S."/>
            <person name="Lapidus A."/>
            <person name="Barry K."/>
            <person name="Glavina del Rio T."/>
            <person name="Dalin E."/>
            <person name="Tice H."/>
            <person name="Bruce D."/>
            <person name="Pitluck S."/>
            <person name="Richardson P."/>
        </authorList>
    </citation>
    <scope>NUCLEOTIDE SEQUENCE [LARGE SCALE GENOMIC DNA]</scope>
    <source>
        <strain evidence="1 2">DSM 13031</strain>
    </source>
</reference>
<accession>Q0YUD1</accession>
<evidence type="ECO:0000313" key="2">
    <source>
        <dbReference type="Proteomes" id="UP000004162"/>
    </source>
</evidence>
<dbReference type="AlphaFoldDB" id="Q0YUD1"/>
<dbReference type="Pfam" id="PF10387">
    <property type="entry name" value="DUF2442"/>
    <property type="match status" value="1"/>
</dbReference>
<dbReference type="OrthoDB" id="9803723at2"/>
<reference evidence="1 2" key="1">
    <citation type="submission" date="2006-07" db="EMBL/GenBank/DDBJ databases">
        <title>Annotation of the draft genome assembly of Chlorobium ferroxidans DSM 13031.</title>
        <authorList>
            <consortium name="US DOE Joint Genome Institute (JGI-ORNL)"/>
            <person name="Larimer F."/>
            <person name="Land M."/>
            <person name="Hauser L."/>
        </authorList>
    </citation>
    <scope>NUCLEOTIDE SEQUENCE [LARGE SCALE GENOMIC DNA]</scope>
    <source>
        <strain evidence="1 2">DSM 13031</strain>
    </source>
</reference>
<comment type="caution">
    <text evidence="1">The sequence shown here is derived from an EMBL/GenBank/DDBJ whole genome shotgun (WGS) entry which is preliminary data.</text>
</comment>
<dbReference type="Gene3D" id="3.30.2020.10">
    <property type="entry name" value="NE0471-like N-terminal domain"/>
    <property type="match status" value="1"/>
</dbReference>
<evidence type="ECO:0008006" key="3">
    <source>
        <dbReference type="Google" id="ProtNLM"/>
    </source>
</evidence>
<keyword evidence="2" id="KW-1185">Reference proteome</keyword>
<dbReference type="SUPFAM" id="SSF143880">
    <property type="entry name" value="NE0471 N-terminal domain-like"/>
    <property type="match status" value="1"/>
</dbReference>
<sequence>MWNMNDIIQVTYKDGYVYHILFDNGVGGDIDFTEYLSKGPVFEPLKEMAFFRKASIEGGTISWPNGADIAPETLYNKILRTQSDINPQHLLSHSA</sequence>
<proteinExistence type="predicted"/>